<feature type="signal peptide" evidence="2">
    <location>
        <begin position="1"/>
        <end position="25"/>
    </location>
</feature>
<dbReference type="Pfam" id="PF09580">
    <property type="entry name" value="Spore_YhcN_YlaJ"/>
    <property type="match status" value="1"/>
</dbReference>
<evidence type="ECO:0008006" key="5">
    <source>
        <dbReference type="Google" id="ProtNLM"/>
    </source>
</evidence>
<name>A0A8J3B9N3_9BACI</name>
<organism evidence="3 4">
    <name type="scientific">Calditerricola satsumensis</name>
    <dbReference type="NCBI Taxonomy" id="373054"/>
    <lineage>
        <taxon>Bacteria</taxon>
        <taxon>Bacillati</taxon>
        <taxon>Bacillota</taxon>
        <taxon>Bacilli</taxon>
        <taxon>Bacillales</taxon>
        <taxon>Bacillaceae</taxon>
        <taxon>Calditerricola</taxon>
    </lineage>
</organism>
<dbReference type="AlphaFoldDB" id="A0A8J3B9N3"/>
<dbReference type="Proteomes" id="UP000637720">
    <property type="component" value="Unassembled WGS sequence"/>
</dbReference>
<evidence type="ECO:0000256" key="2">
    <source>
        <dbReference type="SAM" id="SignalP"/>
    </source>
</evidence>
<dbReference type="InterPro" id="IPR019076">
    <property type="entry name" value="Spore_lipoprot_YhcN/YlaJ-like"/>
</dbReference>
<reference evidence="3" key="2">
    <citation type="submission" date="2020-09" db="EMBL/GenBank/DDBJ databases">
        <authorList>
            <person name="Sun Q."/>
            <person name="Ohkuma M."/>
        </authorList>
    </citation>
    <scope>NUCLEOTIDE SEQUENCE</scope>
    <source>
        <strain evidence="3">JCM 14719</strain>
    </source>
</reference>
<feature type="chain" id="PRO_5035156232" description="Sporulation protein" evidence="2">
    <location>
        <begin position="26"/>
        <end position="185"/>
    </location>
</feature>
<feature type="region of interest" description="Disordered" evidence="1">
    <location>
        <begin position="27"/>
        <end position="62"/>
    </location>
</feature>
<sequence>MWRAVRWFLPAAVLCGWLSACAPNAAPGGEGSQVSPYGVGGDAGRRETGRITPFDTTDGGRRELNPNLFRGPGFQANPTDLADQLARRLERIPGVENATVVIAGGNVYVGLDLDRRTPPQTADRIRDEARSLVRAKLSRYDVYVTADRSLTGRLLEIRDGWRNGTPLDNYNGDLLRIRRSIETAP</sequence>
<proteinExistence type="predicted"/>
<gene>
    <name evidence="3" type="ORF">GCM10007043_16720</name>
</gene>
<keyword evidence="4" id="KW-1185">Reference proteome</keyword>
<dbReference type="PROSITE" id="PS51257">
    <property type="entry name" value="PROKAR_LIPOPROTEIN"/>
    <property type="match status" value="1"/>
</dbReference>
<protein>
    <recommendedName>
        <fullName evidence="5">Sporulation protein</fullName>
    </recommendedName>
</protein>
<evidence type="ECO:0000313" key="4">
    <source>
        <dbReference type="Proteomes" id="UP000637720"/>
    </source>
</evidence>
<evidence type="ECO:0000313" key="3">
    <source>
        <dbReference type="EMBL" id="GGK03263.1"/>
    </source>
</evidence>
<comment type="caution">
    <text evidence="3">The sequence shown here is derived from an EMBL/GenBank/DDBJ whole genome shotgun (WGS) entry which is preliminary data.</text>
</comment>
<dbReference type="EMBL" id="BMOF01000035">
    <property type="protein sequence ID" value="GGK03263.1"/>
    <property type="molecule type" value="Genomic_DNA"/>
</dbReference>
<evidence type="ECO:0000256" key="1">
    <source>
        <dbReference type="SAM" id="MobiDB-lite"/>
    </source>
</evidence>
<accession>A0A8J3B9N3</accession>
<reference evidence="3" key="1">
    <citation type="journal article" date="2014" name="Int. J. Syst. Evol. Microbiol.">
        <title>Complete genome sequence of Corynebacterium casei LMG S-19264T (=DSM 44701T), isolated from a smear-ripened cheese.</title>
        <authorList>
            <consortium name="US DOE Joint Genome Institute (JGI-PGF)"/>
            <person name="Walter F."/>
            <person name="Albersmeier A."/>
            <person name="Kalinowski J."/>
            <person name="Ruckert C."/>
        </authorList>
    </citation>
    <scope>NUCLEOTIDE SEQUENCE</scope>
    <source>
        <strain evidence="3">JCM 14719</strain>
    </source>
</reference>
<keyword evidence="2" id="KW-0732">Signal</keyword>